<feature type="non-terminal residue" evidence="9">
    <location>
        <position position="1"/>
    </location>
</feature>
<dbReference type="GO" id="GO:0005886">
    <property type="term" value="C:plasma membrane"/>
    <property type="evidence" value="ECO:0007669"/>
    <property type="project" value="TreeGrafter"/>
</dbReference>
<keyword evidence="6 8" id="KW-1133">Transmembrane helix</keyword>
<dbReference type="GO" id="GO:0089718">
    <property type="term" value="P:amino acid import across plasma membrane"/>
    <property type="evidence" value="ECO:0007669"/>
    <property type="project" value="TreeGrafter"/>
</dbReference>
<reference evidence="9" key="1">
    <citation type="journal article" date="2023" name="IScience">
        <title>Live-bearing cockroach genome reveals convergent evolutionary mechanisms linked to viviparity in insects and beyond.</title>
        <authorList>
            <person name="Fouks B."/>
            <person name="Harrison M.C."/>
            <person name="Mikhailova A.A."/>
            <person name="Marchal E."/>
            <person name="English S."/>
            <person name="Carruthers M."/>
            <person name="Jennings E.C."/>
            <person name="Chiamaka E.L."/>
            <person name="Frigard R.A."/>
            <person name="Pippel M."/>
            <person name="Attardo G.M."/>
            <person name="Benoit J.B."/>
            <person name="Bornberg-Bauer E."/>
            <person name="Tobe S.S."/>
        </authorList>
    </citation>
    <scope>NUCLEOTIDE SEQUENCE</scope>
    <source>
        <strain evidence="9">Stay&amp;Tobe</strain>
    </source>
</reference>
<keyword evidence="4 8" id="KW-0812">Transmembrane</keyword>
<evidence type="ECO:0000256" key="4">
    <source>
        <dbReference type="ARBA" id="ARBA00022692"/>
    </source>
</evidence>
<evidence type="ECO:0000256" key="1">
    <source>
        <dbReference type="ARBA" id="ARBA00004141"/>
    </source>
</evidence>
<keyword evidence="10" id="KW-1185">Reference proteome</keyword>
<proteinExistence type="inferred from homology"/>
<evidence type="ECO:0000256" key="3">
    <source>
        <dbReference type="ARBA" id="ARBA00022448"/>
    </source>
</evidence>
<keyword evidence="3" id="KW-0813">Transport</keyword>
<dbReference type="InterPro" id="IPR000175">
    <property type="entry name" value="Na/ntran_symport"/>
</dbReference>
<evidence type="ECO:0000313" key="9">
    <source>
        <dbReference type="EMBL" id="KAJ9580326.1"/>
    </source>
</evidence>
<dbReference type="SUPFAM" id="SSF161070">
    <property type="entry name" value="SNF-like"/>
    <property type="match status" value="1"/>
</dbReference>
<keyword evidence="7 8" id="KW-0472">Membrane</keyword>
<dbReference type="Pfam" id="PF00209">
    <property type="entry name" value="SNF"/>
    <property type="match status" value="1"/>
</dbReference>
<accession>A0AAD7ZH03</accession>
<organism evidence="9 10">
    <name type="scientific">Diploptera punctata</name>
    <name type="common">Pacific beetle cockroach</name>
    <dbReference type="NCBI Taxonomy" id="6984"/>
    <lineage>
        <taxon>Eukaryota</taxon>
        <taxon>Metazoa</taxon>
        <taxon>Ecdysozoa</taxon>
        <taxon>Arthropoda</taxon>
        <taxon>Hexapoda</taxon>
        <taxon>Insecta</taxon>
        <taxon>Pterygota</taxon>
        <taxon>Neoptera</taxon>
        <taxon>Polyneoptera</taxon>
        <taxon>Dictyoptera</taxon>
        <taxon>Blattodea</taxon>
        <taxon>Blaberoidea</taxon>
        <taxon>Blaberidae</taxon>
        <taxon>Diplopterinae</taxon>
        <taxon>Diploptera</taxon>
    </lineage>
</organism>
<name>A0AAD7ZH03_DIPPU</name>
<dbReference type="PANTHER" id="PTHR11616">
    <property type="entry name" value="SODIUM/CHLORIDE DEPENDENT TRANSPORTER"/>
    <property type="match status" value="1"/>
</dbReference>
<reference evidence="9" key="2">
    <citation type="submission" date="2023-05" db="EMBL/GenBank/DDBJ databases">
        <authorList>
            <person name="Fouks B."/>
        </authorList>
    </citation>
    <scope>NUCLEOTIDE SEQUENCE</scope>
    <source>
        <strain evidence="9">Stay&amp;Tobe</strain>
        <tissue evidence="9">Testes</tissue>
    </source>
</reference>
<feature type="transmembrane region" description="Helical" evidence="8">
    <location>
        <begin position="12"/>
        <end position="35"/>
    </location>
</feature>
<dbReference type="GO" id="GO:0005283">
    <property type="term" value="F:amino acid:sodium symporter activity"/>
    <property type="evidence" value="ECO:0007669"/>
    <property type="project" value="TreeGrafter"/>
</dbReference>
<dbReference type="InterPro" id="IPR037272">
    <property type="entry name" value="SNS_sf"/>
</dbReference>
<sequence>GGMYVLQLLDWYSASISVILVCIVEAIIVGWIYGCSSFICDLEFMIGEKINLWWRLCWKYITPTILLFIFVTTIAFNTTVTYNRKAYPYWALIVGWFTAVLSMMWIPIYIIYKLLQSKGTFSERLKFNLKPTTEWCPASEEDRINWKNYKDISHLSGLGSQAAVGPDVQ</sequence>
<dbReference type="PANTHER" id="PTHR11616:SF241">
    <property type="entry name" value="SODIUM- AND CHLORIDE-DEPENDENT GLYCINE TRANSPORTER 2"/>
    <property type="match status" value="1"/>
</dbReference>
<feature type="transmembrane region" description="Helical" evidence="8">
    <location>
        <begin position="89"/>
        <end position="112"/>
    </location>
</feature>
<dbReference type="PROSITE" id="PS50267">
    <property type="entry name" value="NA_NEUROTRAN_SYMP_3"/>
    <property type="match status" value="1"/>
</dbReference>
<evidence type="ECO:0000256" key="7">
    <source>
        <dbReference type="ARBA" id="ARBA00023136"/>
    </source>
</evidence>
<comment type="caution">
    <text evidence="9">The sequence shown here is derived from an EMBL/GenBank/DDBJ whole genome shotgun (WGS) entry which is preliminary data.</text>
</comment>
<evidence type="ECO:0000256" key="6">
    <source>
        <dbReference type="ARBA" id="ARBA00022989"/>
    </source>
</evidence>
<dbReference type="AlphaFoldDB" id="A0AAD7ZH03"/>
<gene>
    <name evidence="9" type="ORF">L9F63_004019</name>
</gene>
<comment type="subcellular location">
    <subcellularLocation>
        <location evidence="1">Membrane</location>
        <topology evidence="1">Multi-pass membrane protein</topology>
    </subcellularLocation>
</comment>
<protein>
    <submittedName>
        <fullName evidence="9">Uncharacterized protein</fullName>
    </submittedName>
</protein>
<dbReference type="Proteomes" id="UP001233999">
    <property type="component" value="Unassembled WGS sequence"/>
</dbReference>
<keyword evidence="5" id="KW-0769">Symport</keyword>
<dbReference type="EMBL" id="JASPKZ010008347">
    <property type="protein sequence ID" value="KAJ9580326.1"/>
    <property type="molecule type" value="Genomic_DNA"/>
</dbReference>
<comment type="similarity">
    <text evidence="2">Belongs to the sodium:neurotransmitter symporter (SNF) (TC 2.A.22) family.</text>
</comment>
<evidence type="ECO:0000256" key="5">
    <source>
        <dbReference type="ARBA" id="ARBA00022847"/>
    </source>
</evidence>
<evidence type="ECO:0000256" key="8">
    <source>
        <dbReference type="SAM" id="Phobius"/>
    </source>
</evidence>
<feature type="non-terminal residue" evidence="9">
    <location>
        <position position="169"/>
    </location>
</feature>
<dbReference type="PRINTS" id="PR00176">
    <property type="entry name" value="NANEUSMPORT"/>
</dbReference>
<evidence type="ECO:0000313" key="10">
    <source>
        <dbReference type="Proteomes" id="UP001233999"/>
    </source>
</evidence>
<evidence type="ECO:0000256" key="2">
    <source>
        <dbReference type="ARBA" id="ARBA00006459"/>
    </source>
</evidence>
<feature type="transmembrane region" description="Helical" evidence="8">
    <location>
        <begin position="56"/>
        <end position="77"/>
    </location>
</feature>